<reference evidence="1 2" key="1">
    <citation type="submission" date="2014-08" db="EMBL/GenBank/DDBJ databases">
        <title>Complete genome of a marine bacteria Jeotgalibacillus malaysiensis.</title>
        <authorList>
            <person name="Yaakop A.S."/>
            <person name="Chan K.-G."/>
            <person name="Goh K.M."/>
        </authorList>
    </citation>
    <scope>NUCLEOTIDE SEQUENCE [LARGE SCALE GENOMIC DNA]</scope>
    <source>
        <strain evidence="1 2">D5</strain>
        <plasmid evidence="2">Plasmid</plasmid>
    </source>
</reference>
<protein>
    <submittedName>
        <fullName evidence="1">Uncharacterized protein</fullName>
    </submittedName>
</protein>
<dbReference type="BioCyc" id="JESP1508404:G14D9-13297-MONOMER"/>
<accession>A0A0B5ATC3</accession>
<name>A0A0B5ATC3_9BACL</name>
<evidence type="ECO:0000313" key="1">
    <source>
        <dbReference type="EMBL" id="AJD93331.1"/>
    </source>
</evidence>
<evidence type="ECO:0000313" key="2">
    <source>
        <dbReference type="Proteomes" id="UP000031449"/>
    </source>
</evidence>
<dbReference type="KEGG" id="jeo:JMA_40130"/>
<dbReference type="EMBL" id="CP009417">
    <property type="protein sequence ID" value="AJD93331.1"/>
    <property type="molecule type" value="Genomic_DNA"/>
</dbReference>
<dbReference type="HOGENOM" id="CLU_1872662_0_0_9"/>
<keyword evidence="2" id="KW-1185">Reference proteome</keyword>
<keyword evidence="1" id="KW-0614">Plasmid</keyword>
<dbReference type="Proteomes" id="UP000031449">
    <property type="component" value="Plasmid unnamed"/>
</dbReference>
<gene>
    <name evidence="1" type="ORF">JMA_40130</name>
</gene>
<geneLocation type="plasmid" evidence="2"/>
<proteinExistence type="predicted"/>
<sequence>MNPLQGIISEGMLETANGVMKELLSIEVRELRETYRSESVDYTSSTSGSSRFYENTALNSDFVSDDEGVKLDFYITEDALNEVLFVAYSHQKGASTLFVASNQAQVPIKMSLDAFPVLKELDTVMKAFPGKQKVTI</sequence>
<dbReference type="AlphaFoldDB" id="A0A0B5ATC3"/>
<organism evidence="1 2">
    <name type="scientific">Jeotgalibacillus malaysiensis</name>
    <dbReference type="NCBI Taxonomy" id="1508404"/>
    <lineage>
        <taxon>Bacteria</taxon>
        <taxon>Bacillati</taxon>
        <taxon>Bacillota</taxon>
        <taxon>Bacilli</taxon>
        <taxon>Bacillales</taxon>
        <taxon>Caryophanaceae</taxon>
        <taxon>Jeotgalibacillus</taxon>
    </lineage>
</organism>